<dbReference type="PANTHER" id="PTHR43133:SF65">
    <property type="entry name" value="ECF RNA POLYMERASE SIGMA FACTOR SIGG"/>
    <property type="match status" value="1"/>
</dbReference>
<dbReference type="InterPro" id="IPR013324">
    <property type="entry name" value="RNA_pol_sigma_r3/r4-like"/>
</dbReference>
<dbReference type="Gene3D" id="3.10.450.50">
    <property type="match status" value="1"/>
</dbReference>
<keyword evidence="4 7" id="KW-0731">Sigma factor</keyword>
<keyword evidence="3 7" id="KW-0805">Transcription regulation</keyword>
<dbReference type="GO" id="GO:0016987">
    <property type="term" value="F:sigma factor activity"/>
    <property type="evidence" value="ECO:0007669"/>
    <property type="project" value="UniProtKB-KW"/>
</dbReference>
<dbReference type="RefSeq" id="WP_184753606.1">
    <property type="nucleotide sequence ID" value="NZ_BAABEK010000020.1"/>
</dbReference>
<dbReference type="Pfam" id="PF04542">
    <property type="entry name" value="Sigma70_r2"/>
    <property type="match status" value="1"/>
</dbReference>
<dbReference type="InterPro" id="IPR039425">
    <property type="entry name" value="RNA_pol_sigma-70-like"/>
</dbReference>
<dbReference type="GO" id="GO:0006950">
    <property type="term" value="P:response to stress"/>
    <property type="evidence" value="ECO:0007669"/>
    <property type="project" value="UniProtKB-ARBA"/>
</dbReference>
<dbReference type="InterPro" id="IPR007627">
    <property type="entry name" value="RNA_pol_sigma70_r2"/>
</dbReference>
<comment type="similarity">
    <text evidence="1 7">Belongs to the sigma-70 factor family. ECF subfamily.</text>
</comment>
<evidence type="ECO:0000256" key="7">
    <source>
        <dbReference type="RuleBase" id="RU000716"/>
    </source>
</evidence>
<dbReference type="Proteomes" id="UP000534286">
    <property type="component" value="Unassembled WGS sequence"/>
</dbReference>
<evidence type="ECO:0000256" key="2">
    <source>
        <dbReference type="ARBA" id="ARBA00011344"/>
    </source>
</evidence>
<name>A0A7W7RSQ4_9ACTN</name>
<dbReference type="NCBIfam" id="TIGR02960">
    <property type="entry name" value="SigX5"/>
    <property type="match status" value="1"/>
</dbReference>
<organism evidence="12 13">
    <name type="scientific">Streptosporangium album</name>
    <dbReference type="NCBI Taxonomy" id="47479"/>
    <lineage>
        <taxon>Bacteria</taxon>
        <taxon>Bacillati</taxon>
        <taxon>Actinomycetota</taxon>
        <taxon>Actinomycetes</taxon>
        <taxon>Streptosporangiales</taxon>
        <taxon>Streptosporangiaceae</taxon>
        <taxon>Streptosporangium</taxon>
    </lineage>
</organism>
<dbReference type="InterPro" id="IPR013249">
    <property type="entry name" value="RNA_pol_sigma70_r4_t2"/>
</dbReference>
<reference evidence="12 13" key="1">
    <citation type="submission" date="2020-08" db="EMBL/GenBank/DDBJ databases">
        <title>Sequencing the genomes of 1000 actinobacteria strains.</title>
        <authorList>
            <person name="Klenk H.-P."/>
        </authorList>
    </citation>
    <scope>NUCLEOTIDE SEQUENCE [LARGE SCALE GENOMIC DNA]</scope>
    <source>
        <strain evidence="12 13">DSM 43023</strain>
    </source>
</reference>
<evidence type="ECO:0000256" key="3">
    <source>
        <dbReference type="ARBA" id="ARBA00023015"/>
    </source>
</evidence>
<dbReference type="GO" id="GO:0006352">
    <property type="term" value="P:DNA-templated transcription initiation"/>
    <property type="evidence" value="ECO:0007669"/>
    <property type="project" value="InterPro"/>
</dbReference>
<feature type="domain" description="SnoaL-like" evidence="11">
    <location>
        <begin position="198"/>
        <end position="266"/>
    </location>
</feature>
<dbReference type="InterPro" id="IPR013325">
    <property type="entry name" value="RNA_pol_sigma_r2"/>
</dbReference>
<dbReference type="GO" id="GO:0003677">
    <property type="term" value="F:DNA binding"/>
    <property type="evidence" value="ECO:0007669"/>
    <property type="project" value="UniProtKB-KW"/>
</dbReference>
<evidence type="ECO:0000256" key="1">
    <source>
        <dbReference type="ARBA" id="ARBA00010641"/>
    </source>
</evidence>
<dbReference type="NCBIfam" id="NF006089">
    <property type="entry name" value="PRK08241.1"/>
    <property type="match status" value="1"/>
</dbReference>
<dbReference type="SUPFAM" id="SSF54427">
    <property type="entry name" value="NTF2-like"/>
    <property type="match status" value="1"/>
</dbReference>
<feature type="compositionally biased region" description="Low complexity" evidence="8">
    <location>
        <begin position="79"/>
        <end position="96"/>
    </location>
</feature>
<feature type="region of interest" description="Disordered" evidence="8">
    <location>
        <begin position="79"/>
        <end position="103"/>
    </location>
</feature>
<evidence type="ECO:0000259" key="11">
    <source>
        <dbReference type="Pfam" id="PF12680"/>
    </source>
</evidence>
<protein>
    <recommendedName>
        <fullName evidence="7">RNA polymerase sigma factor</fullName>
    </recommendedName>
</protein>
<comment type="caution">
    <text evidence="12">The sequence shown here is derived from an EMBL/GenBank/DDBJ whole genome shotgun (WGS) entry which is preliminary data.</text>
</comment>
<evidence type="ECO:0000259" key="10">
    <source>
        <dbReference type="Pfam" id="PF08281"/>
    </source>
</evidence>
<evidence type="ECO:0000259" key="9">
    <source>
        <dbReference type="Pfam" id="PF04542"/>
    </source>
</evidence>
<dbReference type="InterPro" id="IPR032710">
    <property type="entry name" value="NTF2-like_dom_sf"/>
</dbReference>
<gene>
    <name evidence="12" type="ORF">FHR32_001497</name>
</gene>
<comment type="subunit">
    <text evidence="2">Interacts transiently with the RNA polymerase catalytic core formed by RpoA, RpoB, RpoC and RpoZ (2 alpha, 1 beta, 1 beta' and 1 omega subunit) to form the RNA polymerase holoenzyme that can initiate transcription.</text>
</comment>
<accession>A0A7W7RSQ4</accession>
<evidence type="ECO:0000256" key="6">
    <source>
        <dbReference type="ARBA" id="ARBA00023163"/>
    </source>
</evidence>
<dbReference type="Pfam" id="PF08281">
    <property type="entry name" value="Sigma70_r4_2"/>
    <property type="match status" value="1"/>
</dbReference>
<evidence type="ECO:0000313" key="12">
    <source>
        <dbReference type="EMBL" id="MBB4937192.1"/>
    </source>
</evidence>
<dbReference type="PANTHER" id="PTHR43133">
    <property type="entry name" value="RNA POLYMERASE ECF-TYPE SIGMA FACTO"/>
    <property type="match status" value="1"/>
</dbReference>
<dbReference type="Gene3D" id="1.10.1740.10">
    <property type="match status" value="1"/>
</dbReference>
<dbReference type="SUPFAM" id="SSF88946">
    <property type="entry name" value="Sigma2 domain of RNA polymerase sigma factors"/>
    <property type="match status" value="1"/>
</dbReference>
<evidence type="ECO:0000256" key="5">
    <source>
        <dbReference type="ARBA" id="ARBA00023125"/>
    </source>
</evidence>
<evidence type="ECO:0000256" key="8">
    <source>
        <dbReference type="SAM" id="MobiDB-lite"/>
    </source>
</evidence>
<feature type="domain" description="RNA polymerase sigma factor 70 region 4 type 2" evidence="10">
    <location>
        <begin position="123"/>
        <end position="175"/>
    </location>
</feature>
<dbReference type="PROSITE" id="PS01063">
    <property type="entry name" value="SIGMA70_ECF"/>
    <property type="match status" value="1"/>
</dbReference>
<evidence type="ECO:0000313" key="13">
    <source>
        <dbReference type="Proteomes" id="UP000534286"/>
    </source>
</evidence>
<dbReference type="SUPFAM" id="SSF88659">
    <property type="entry name" value="Sigma3 and sigma4 domains of RNA polymerase sigma factors"/>
    <property type="match status" value="1"/>
</dbReference>
<dbReference type="Pfam" id="PF12680">
    <property type="entry name" value="SnoaL_2"/>
    <property type="match status" value="1"/>
</dbReference>
<keyword evidence="5 7" id="KW-0238">DNA-binding</keyword>
<dbReference type="InterPro" id="IPR000838">
    <property type="entry name" value="RNA_pol_sigma70_ECF_CS"/>
</dbReference>
<dbReference type="InterPro" id="IPR036388">
    <property type="entry name" value="WH-like_DNA-bd_sf"/>
</dbReference>
<dbReference type="NCBIfam" id="TIGR02937">
    <property type="entry name" value="sigma70-ECF"/>
    <property type="match status" value="1"/>
</dbReference>
<sequence length="301" mass="33752">MARDEDFVRLTDPFRRELLTYCYRMVGSGGDAEDLVQETYLSAWRAYDGFEGRSSLRTWLYRIATRACLKAIERDGRRPLPSGLGAPGDDPDAPLAPTMPEVPWLQPLPDPATVVESQQSMRLAFVAALQYLPARQRAVLILRDVLTWRAREVADLLETSTAAVNSALQRARAQLAGASLEEEKLAEPADPFQRDVLDRYTAAFENADIEALMKVVTEDAAWEMPPYPTWFVGREHIRRHLAPRLDAVFTALPVRANGQPAVALYRDGRPHAIQVLTVTTEGITRIITFHDHPGLFRSFGL</sequence>
<dbReference type="Gene3D" id="1.10.10.10">
    <property type="entry name" value="Winged helix-like DNA-binding domain superfamily/Winged helix DNA-binding domain"/>
    <property type="match status" value="1"/>
</dbReference>
<dbReference type="InterPro" id="IPR037401">
    <property type="entry name" value="SnoaL-like"/>
</dbReference>
<dbReference type="EMBL" id="JACHJU010000001">
    <property type="protein sequence ID" value="MBB4937192.1"/>
    <property type="molecule type" value="Genomic_DNA"/>
</dbReference>
<dbReference type="InterPro" id="IPR014284">
    <property type="entry name" value="RNA_pol_sigma-70_dom"/>
</dbReference>
<keyword evidence="6 7" id="KW-0804">Transcription</keyword>
<dbReference type="CDD" id="cd06171">
    <property type="entry name" value="Sigma70_r4"/>
    <property type="match status" value="1"/>
</dbReference>
<keyword evidence="13" id="KW-1185">Reference proteome</keyword>
<evidence type="ECO:0000256" key="4">
    <source>
        <dbReference type="ARBA" id="ARBA00023082"/>
    </source>
</evidence>
<dbReference type="InterPro" id="IPR014305">
    <property type="entry name" value="RNA_pol_sigma-G_actinobac"/>
</dbReference>
<proteinExistence type="inferred from homology"/>
<dbReference type="AlphaFoldDB" id="A0A7W7RSQ4"/>
<feature type="domain" description="RNA polymerase sigma-70 region 2" evidence="9">
    <location>
        <begin position="14"/>
        <end position="77"/>
    </location>
</feature>